<dbReference type="PANTHER" id="PTHR42891:SF1">
    <property type="entry name" value="D-GLYCERO-BETA-D-MANNO-HEPTOSE-1,7-BISPHOSPHATE 7-PHOSPHATASE"/>
    <property type="match status" value="1"/>
</dbReference>
<dbReference type="InterPro" id="IPR006543">
    <property type="entry name" value="Histidinol-phos"/>
</dbReference>
<dbReference type="SUPFAM" id="SSF56784">
    <property type="entry name" value="HAD-like"/>
    <property type="match status" value="1"/>
</dbReference>
<evidence type="ECO:0000256" key="6">
    <source>
        <dbReference type="ARBA" id="ARBA00023277"/>
    </source>
</evidence>
<dbReference type="NCBIfam" id="NF006506">
    <property type="entry name" value="PRK08942.1"/>
    <property type="match status" value="1"/>
</dbReference>
<evidence type="ECO:0000256" key="1">
    <source>
        <dbReference type="ARBA" id="ARBA00004496"/>
    </source>
</evidence>
<dbReference type="InterPro" id="IPR004446">
    <property type="entry name" value="Heptose_bisP_phosphatase"/>
</dbReference>
<dbReference type="Pfam" id="PF13242">
    <property type="entry name" value="Hydrolase_like"/>
    <property type="match status" value="1"/>
</dbReference>
<organism evidence="9">
    <name type="scientific">Desulfatirhabdium butyrativorans</name>
    <dbReference type="NCBI Taxonomy" id="340467"/>
    <lineage>
        <taxon>Bacteria</taxon>
        <taxon>Pseudomonadati</taxon>
        <taxon>Thermodesulfobacteriota</taxon>
        <taxon>Desulfobacteria</taxon>
        <taxon>Desulfobacterales</taxon>
        <taxon>Desulfatirhabdiaceae</taxon>
        <taxon>Desulfatirhabdium</taxon>
    </lineage>
</organism>
<dbReference type="AlphaFoldDB" id="A0A7C4RNJ4"/>
<comment type="similarity">
    <text evidence="2">Belongs to the GmhB family.</text>
</comment>
<proteinExistence type="inferred from homology"/>
<dbReference type="InterPro" id="IPR036412">
    <property type="entry name" value="HAD-like_sf"/>
</dbReference>
<sequence length="202" mass="21859">MGETCGAGSQPVSATAPPPKTTSRCVFLDRDGVINQDSEAYIKSLDEFLPIEGSYEAIATLSRTGWPVIIVTNQSALARGLIDRSTLNQIHERLIEDVRRYGGTITDILFCPHLPEDGCSCRKPGIGMLLEAASRHGIDLSRSVMIGDSARDIECGIRAGCKTLLVLTGNGRKALTELTRIGMTPDAVFDSLREAADWLVRL</sequence>
<dbReference type="PANTHER" id="PTHR42891">
    <property type="entry name" value="D-GLYCERO-BETA-D-MANNO-HEPTOSE-1,7-BISPHOSPHATE 7-PHOSPHATASE"/>
    <property type="match status" value="1"/>
</dbReference>
<keyword evidence="3" id="KW-0963">Cytoplasm</keyword>
<evidence type="ECO:0000256" key="8">
    <source>
        <dbReference type="SAM" id="MobiDB-lite"/>
    </source>
</evidence>
<feature type="region of interest" description="Disordered" evidence="8">
    <location>
        <begin position="1"/>
        <end position="20"/>
    </location>
</feature>
<dbReference type="NCBIfam" id="TIGR01662">
    <property type="entry name" value="HAD-SF-IIIA"/>
    <property type="match status" value="1"/>
</dbReference>
<comment type="subcellular location">
    <subcellularLocation>
        <location evidence="1">Cytoplasm</location>
    </subcellularLocation>
</comment>
<name>A0A7C4RNJ4_9BACT</name>
<reference evidence="9" key="1">
    <citation type="journal article" date="2020" name="mSystems">
        <title>Genome- and Community-Level Interaction Insights into Carbon Utilization and Element Cycling Functions of Hydrothermarchaeota in Hydrothermal Sediment.</title>
        <authorList>
            <person name="Zhou Z."/>
            <person name="Liu Y."/>
            <person name="Xu W."/>
            <person name="Pan J."/>
            <person name="Luo Z.H."/>
            <person name="Li M."/>
        </authorList>
    </citation>
    <scope>NUCLEOTIDE SEQUENCE [LARGE SCALE GENOMIC DNA]</scope>
    <source>
        <strain evidence="9">SpSt-477</strain>
    </source>
</reference>
<evidence type="ECO:0000256" key="7">
    <source>
        <dbReference type="ARBA" id="ARBA00031828"/>
    </source>
</evidence>
<keyword evidence="6" id="KW-0119">Carbohydrate metabolism</keyword>
<comment type="caution">
    <text evidence="9">The sequence shown here is derived from an EMBL/GenBank/DDBJ whole genome shotgun (WGS) entry which is preliminary data.</text>
</comment>
<evidence type="ECO:0000256" key="3">
    <source>
        <dbReference type="ARBA" id="ARBA00022490"/>
    </source>
</evidence>
<dbReference type="InterPro" id="IPR006549">
    <property type="entry name" value="HAD-SF_hydro_IIIA"/>
</dbReference>
<evidence type="ECO:0000256" key="2">
    <source>
        <dbReference type="ARBA" id="ARBA00005628"/>
    </source>
</evidence>
<dbReference type="GO" id="GO:0005975">
    <property type="term" value="P:carbohydrate metabolic process"/>
    <property type="evidence" value="ECO:0007669"/>
    <property type="project" value="InterPro"/>
</dbReference>
<gene>
    <name evidence="9" type="primary">gmhB</name>
    <name evidence="9" type="ORF">ENS29_08165</name>
</gene>
<evidence type="ECO:0000256" key="4">
    <source>
        <dbReference type="ARBA" id="ARBA00022723"/>
    </source>
</evidence>
<keyword evidence="5 9" id="KW-0378">Hydrolase</keyword>
<protein>
    <recommendedName>
        <fullName evidence="7">D,D-heptose 1,7-bisphosphate phosphatase</fullName>
    </recommendedName>
</protein>
<keyword evidence="4" id="KW-0479">Metal-binding</keyword>
<dbReference type="GO" id="GO:0016791">
    <property type="term" value="F:phosphatase activity"/>
    <property type="evidence" value="ECO:0007669"/>
    <property type="project" value="InterPro"/>
</dbReference>
<accession>A0A7C4RNJ4</accession>
<dbReference type="InterPro" id="IPR023214">
    <property type="entry name" value="HAD_sf"/>
</dbReference>
<dbReference type="NCBIfam" id="TIGR01656">
    <property type="entry name" value="Histidinol-ppas"/>
    <property type="match status" value="1"/>
</dbReference>
<evidence type="ECO:0000313" key="9">
    <source>
        <dbReference type="EMBL" id="HGU32815.1"/>
    </source>
</evidence>
<evidence type="ECO:0000256" key="5">
    <source>
        <dbReference type="ARBA" id="ARBA00022801"/>
    </source>
</evidence>
<dbReference type="CDD" id="cd07503">
    <property type="entry name" value="HAD_HisB-N"/>
    <property type="match status" value="1"/>
</dbReference>
<dbReference type="GO" id="GO:0046872">
    <property type="term" value="F:metal ion binding"/>
    <property type="evidence" value="ECO:0007669"/>
    <property type="project" value="UniProtKB-KW"/>
</dbReference>
<dbReference type="Gene3D" id="3.40.50.1000">
    <property type="entry name" value="HAD superfamily/HAD-like"/>
    <property type="match status" value="1"/>
</dbReference>
<dbReference type="GO" id="GO:0005737">
    <property type="term" value="C:cytoplasm"/>
    <property type="evidence" value="ECO:0007669"/>
    <property type="project" value="UniProtKB-SubCell"/>
</dbReference>
<dbReference type="EMBL" id="DSUH01000193">
    <property type="protein sequence ID" value="HGU32815.1"/>
    <property type="molecule type" value="Genomic_DNA"/>
</dbReference>